<dbReference type="CDD" id="cd05466">
    <property type="entry name" value="PBP2_LTTR_substrate"/>
    <property type="match status" value="1"/>
</dbReference>
<keyword evidence="3 6" id="KW-0238">DNA-binding</keyword>
<evidence type="ECO:0000313" key="7">
    <source>
        <dbReference type="Proteomes" id="UP001519343"/>
    </source>
</evidence>
<dbReference type="PANTHER" id="PTHR30126">
    <property type="entry name" value="HTH-TYPE TRANSCRIPTIONAL REGULATOR"/>
    <property type="match status" value="1"/>
</dbReference>
<dbReference type="PANTHER" id="PTHR30126:SF78">
    <property type="entry name" value="HTH LYSR-TYPE DOMAIN-CONTAINING PROTEIN"/>
    <property type="match status" value="1"/>
</dbReference>
<dbReference type="Proteomes" id="UP001519343">
    <property type="component" value="Unassembled WGS sequence"/>
</dbReference>
<dbReference type="SUPFAM" id="SSF46785">
    <property type="entry name" value="Winged helix' DNA-binding domain"/>
    <property type="match status" value="1"/>
</dbReference>
<dbReference type="GO" id="GO:0003677">
    <property type="term" value="F:DNA binding"/>
    <property type="evidence" value="ECO:0007669"/>
    <property type="project" value="UniProtKB-KW"/>
</dbReference>
<dbReference type="Pfam" id="PF00126">
    <property type="entry name" value="HTH_1"/>
    <property type="match status" value="1"/>
</dbReference>
<dbReference type="PRINTS" id="PR00039">
    <property type="entry name" value="HTHLYSR"/>
</dbReference>
<gene>
    <name evidence="6" type="ORF">J2Z37_002179</name>
</gene>
<evidence type="ECO:0000256" key="2">
    <source>
        <dbReference type="ARBA" id="ARBA00023015"/>
    </source>
</evidence>
<dbReference type="InterPro" id="IPR000847">
    <property type="entry name" value="LysR_HTH_N"/>
</dbReference>
<accession>A0ABS4GPH6</accession>
<proteinExistence type="inferred from homology"/>
<dbReference type="Gene3D" id="3.40.190.290">
    <property type="match status" value="1"/>
</dbReference>
<dbReference type="InterPro" id="IPR036388">
    <property type="entry name" value="WH-like_DNA-bd_sf"/>
</dbReference>
<keyword evidence="2" id="KW-0805">Transcription regulation</keyword>
<dbReference type="InterPro" id="IPR036390">
    <property type="entry name" value="WH_DNA-bd_sf"/>
</dbReference>
<dbReference type="Pfam" id="PF03466">
    <property type="entry name" value="LysR_substrate"/>
    <property type="match status" value="1"/>
</dbReference>
<dbReference type="PROSITE" id="PS50931">
    <property type="entry name" value="HTH_LYSR"/>
    <property type="match status" value="1"/>
</dbReference>
<dbReference type="SUPFAM" id="SSF53850">
    <property type="entry name" value="Periplasmic binding protein-like II"/>
    <property type="match status" value="1"/>
</dbReference>
<dbReference type="Gene3D" id="1.10.10.10">
    <property type="entry name" value="Winged helix-like DNA-binding domain superfamily/Winged helix DNA-binding domain"/>
    <property type="match status" value="1"/>
</dbReference>
<evidence type="ECO:0000256" key="3">
    <source>
        <dbReference type="ARBA" id="ARBA00023125"/>
    </source>
</evidence>
<organism evidence="6 7">
    <name type="scientific">Ammoniphilus resinae</name>
    <dbReference type="NCBI Taxonomy" id="861532"/>
    <lineage>
        <taxon>Bacteria</taxon>
        <taxon>Bacillati</taxon>
        <taxon>Bacillota</taxon>
        <taxon>Bacilli</taxon>
        <taxon>Bacillales</taxon>
        <taxon>Paenibacillaceae</taxon>
        <taxon>Aneurinibacillus group</taxon>
        <taxon>Ammoniphilus</taxon>
    </lineage>
</organism>
<comment type="similarity">
    <text evidence="1">Belongs to the LysR transcriptional regulatory family.</text>
</comment>
<comment type="caution">
    <text evidence="6">The sequence shown here is derived from an EMBL/GenBank/DDBJ whole genome shotgun (WGS) entry which is preliminary data.</text>
</comment>
<evidence type="ECO:0000256" key="1">
    <source>
        <dbReference type="ARBA" id="ARBA00009437"/>
    </source>
</evidence>
<feature type="domain" description="HTH lysR-type" evidence="5">
    <location>
        <begin position="1"/>
        <end position="58"/>
    </location>
</feature>
<keyword evidence="4" id="KW-0804">Transcription</keyword>
<sequence length="286" mass="32426">MDDLDWTLLTLLDRERSISAIAQELFITQPALTYRVKKMESYFQARLFTRTKKGFLPTPVGELAIEYAKSMKKELKKVQEDIFSLEGKVKGKIYIGSSSAVAQYLLPDLLSKFNDLYPDIELNVVTGFSSSLVPLLYDGKIHVAFLREEIEWNHYKQLLSTEGIFLVSRSPIELEKLPSLSRLDYTTNPSLRGLLDGWWAQNFRVPPKVTMNVDTADTCKEMVRAGLGYTFLTELCLRSEQELCCVPLLNSAGVPLSRQTWLYGTEEAVNFIAVREFLAFISGVLG</sequence>
<dbReference type="RefSeq" id="WP_209810237.1">
    <property type="nucleotide sequence ID" value="NZ_JAGGKT010000005.1"/>
</dbReference>
<evidence type="ECO:0000259" key="5">
    <source>
        <dbReference type="PROSITE" id="PS50931"/>
    </source>
</evidence>
<dbReference type="InterPro" id="IPR005119">
    <property type="entry name" value="LysR_subst-bd"/>
</dbReference>
<evidence type="ECO:0000256" key="4">
    <source>
        <dbReference type="ARBA" id="ARBA00023163"/>
    </source>
</evidence>
<evidence type="ECO:0000313" key="6">
    <source>
        <dbReference type="EMBL" id="MBP1932178.1"/>
    </source>
</evidence>
<reference evidence="6 7" key="1">
    <citation type="submission" date="2021-03" db="EMBL/GenBank/DDBJ databases">
        <title>Genomic Encyclopedia of Type Strains, Phase IV (KMG-IV): sequencing the most valuable type-strain genomes for metagenomic binning, comparative biology and taxonomic classification.</title>
        <authorList>
            <person name="Goeker M."/>
        </authorList>
    </citation>
    <scope>NUCLEOTIDE SEQUENCE [LARGE SCALE GENOMIC DNA]</scope>
    <source>
        <strain evidence="6 7">DSM 24738</strain>
    </source>
</reference>
<dbReference type="EMBL" id="JAGGKT010000005">
    <property type="protein sequence ID" value="MBP1932178.1"/>
    <property type="molecule type" value="Genomic_DNA"/>
</dbReference>
<keyword evidence="7" id="KW-1185">Reference proteome</keyword>
<protein>
    <submittedName>
        <fullName evidence="6">DNA-binding transcriptional LysR family regulator</fullName>
    </submittedName>
</protein>
<name>A0ABS4GPH6_9BACL</name>